<gene>
    <name evidence="1" type="ORF">H2200_008069</name>
</gene>
<protein>
    <submittedName>
        <fullName evidence="1">Uncharacterized protein</fullName>
    </submittedName>
</protein>
<organism evidence="1 2">
    <name type="scientific">Cladophialophora chaetospira</name>
    <dbReference type="NCBI Taxonomy" id="386627"/>
    <lineage>
        <taxon>Eukaryota</taxon>
        <taxon>Fungi</taxon>
        <taxon>Dikarya</taxon>
        <taxon>Ascomycota</taxon>
        <taxon>Pezizomycotina</taxon>
        <taxon>Eurotiomycetes</taxon>
        <taxon>Chaetothyriomycetidae</taxon>
        <taxon>Chaetothyriales</taxon>
        <taxon>Herpotrichiellaceae</taxon>
        <taxon>Cladophialophora</taxon>
    </lineage>
</organism>
<accession>A0AA39CH85</accession>
<name>A0AA39CH85_9EURO</name>
<dbReference type="EMBL" id="JAPDRK010000011">
    <property type="protein sequence ID" value="KAJ9607990.1"/>
    <property type="molecule type" value="Genomic_DNA"/>
</dbReference>
<comment type="caution">
    <text evidence="1">The sequence shown here is derived from an EMBL/GenBank/DDBJ whole genome shotgun (WGS) entry which is preliminary data.</text>
</comment>
<keyword evidence="2" id="KW-1185">Reference proteome</keyword>
<dbReference type="Proteomes" id="UP001172673">
    <property type="component" value="Unassembled WGS sequence"/>
</dbReference>
<sequence length="345" mass="40115">MADIIIDDRPPPPAPITVKQAIDELQVTLNQIRRKLRTLIDWYIFPDVVPNSIKAYDPRLQILQARLRTLSTIDYNQLPYIIDGSDATAANYLNEIVEQMQNSARGIQTIFFEHYDRDLLDRRPFAMIWETLMYRQEQIRQFHALNPSNPSRRMPEDLRPQELGNFCRGALGISNRRDRGTISFVEKRELNEENRRKLKAFGGAYLNWQCPECAYKVRYHVTGSTTSNIHTTDEIRGHVDLPIQYRSSWLAKCHLYVPQSEKTSFSSNASRRESYAPLKYGCVFCFAKGYELERRETAFTTIREFAQHIAHEHVNPLPPSLLIHRYSVAVDGKTVTLGRWDLNLL</sequence>
<reference evidence="1" key="1">
    <citation type="submission" date="2022-10" db="EMBL/GenBank/DDBJ databases">
        <title>Culturing micro-colonial fungi from biological soil crusts in the Mojave desert and describing Neophaeococcomyces mojavensis, and introducing the new genera and species Taxawa tesnikishii.</title>
        <authorList>
            <person name="Kurbessoian T."/>
            <person name="Stajich J.E."/>
        </authorList>
    </citation>
    <scope>NUCLEOTIDE SEQUENCE</scope>
    <source>
        <strain evidence="1">TK_41</strain>
    </source>
</reference>
<dbReference type="AlphaFoldDB" id="A0AA39CH85"/>
<evidence type="ECO:0000313" key="2">
    <source>
        <dbReference type="Proteomes" id="UP001172673"/>
    </source>
</evidence>
<evidence type="ECO:0000313" key="1">
    <source>
        <dbReference type="EMBL" id="KAJ9607990.1"/>
    </source>
</evidence>
<proteinExistence type="predicted"/>